<proteinExistence type="predicted"/>
<dbReference type="PROSITE" id="PS50970">
    <property type="entry name" value="HCY"/>
    <property type="match status" value="1"/>
</dbReference>
<dbReference type="GeneTree" id="ENSGT00510000049619"/>
<dbReference type="PANTHER" id="PTHR46015">
    <property type="entry name" value="ZGC:172121"/>
    <property type="match status" value="1"/>
</dbReference>
<feature type="binding site" evidence="6 7">
    <location>
        <position position="294"/>
    </location>
    <ligand>
        <name>Zn(2+)</name>
        <dbReference type="ChEBI" id="CHEBI:29105"/>
    </ligand>
</feature>
<comment type="pathway">
    <text evidence="5">Amino-acid biosynthesis; L-methionine biosynthesis via de novo pathway; L-methionine from L-homocysteine (BhmT route): step 1/1.</text>
</comment>
<name>A0A8C4QI45_EPTBU</name>
<dbReference type="FunFam" id="3.20.20.330:FF:000002">
    <property type="entry name" value="Homocysteine S-methyltransferase"/>
    <property type="match status" value="1"/>
</dbReference>
<dbReference type="Ensembl" id="ENSEBUT00000016372.1">
    <property type="protein sequence ID" value="ENSEBUP00000015796.1"/>
    <property type="gene ID" value="ENSEBUG00000009941.1"/>
</dbReference>
<dbReference type="OMA" id="CSQPEVI"/>
<keyword evidence="4 5" id="KW-0862">Zinc</keyword>
<evidence type="ECO:0000256" key="7">
    <source>
        <dbReference type="PROSITE-ProRule" id="PRU00333"/>
    </source>
</evidence>
<evidence type="ECO:0000256" key="4">
    <source>
        <dbReference type="ARBA" id="ARBA00022833"/>
    </source>
</evidence>
<dbReference type="PANTHER" id="PTHR46015:SF1">
    <property type="entry name" value="HOMOCYSTEINE S-METHYLTRANSFERASE-LIKE ISOFORM 1"/>
    <property type="match status" value="1"/>
</dbReference>
<dbReference type="SUPFAM" id="SSF82282">
    <property type="entry name" value="Homocysteine S-methyltransferase"/>
    <property type="match status" value="1"/>
</dbReference>
<feature type="domain" description="Hcy-binding" evidence="8">
    <location>
        <begin position="1"/>
        <end position="308"/>
    </location>
</feature>
<dbReference type="GO" id="GO:0008898">
    <property type="term" value="F:S-adenosylmethionine-homocysteine S-methyltransferase activity"/>
    <property type="evidence" value="ECO:0007669"/>
    <property type="project" value="TreeGrafter"/>
</dbReference>
<organism evidence="9 10">
    <name type="scientific">Eptatretus burgeri</name>
    <name type="common">Inshore hagfish</name>
    <dbReference type="NCBI Taxonomy" id="7764"/>
    <lineage>
        <taxon>Eukaryota</taxon>
        <taxon>Metazoa</taxon>
        <taxon>Chordata</taxon>
        <taxon>Craniata</taxon>
        <taxon>Vertebrata</taxon>
        <taxon>Cyclostomata</taxon>
        <taxon>Myxini</taxon>
        <taxon>Myxiniformes</taxon>
        <taxon>Myxinidae</taxon>
        <taxon>Eptatretinae</taxon>
        <taxon>Eptatretus</taxon>
    </lineage>
</organism>
<comment type="function">
    <text evidence="5">Involved in the regulation of homocysteine metabolism.</text>
</comment>
<comment type="subunit">
    <text evidence="5">Homotetramer.</text>
</comment>
<dbReference type="NCBIfam" id="NF007020">
    <property type="entry name" value="PRK09485.1"/>
    <property type="match status" value="1"/>
</dbReference>
<evidence type="ECO:0000313" key="10">
    <source>
        <dbReference type="Proteomes" id="UP000694388"/>
    </source>
</evidence>
<dbReference type="PIRSF" id="PIRSF037505">
    <property type="entry name" value="Betaine_HMT"/>
    <property type="match status" value="1"/>
</dbReference>
<dbReference type="Proteomes" id="UP000694388">
    <property type="component" value="Unplaced"/>
</dbReference>
<feature type="binding site" evidence="6 7">
    <location>
        <position position="293"/>
    </location>
    <ligand>
        <name>Zn(2+)</name>
        <dbReference type="ChEBI" id="CHEBI:29105"/>
    </ligand>
</feature>
<reference evidence="9" key="2">
    <citation type="submission" date="2025-09" db="UniProtKB">
        <authorList>
            <consortium name="Ensembl"/>
        </authorList>
    </citation>
    <scope>IDENTIFICATION</scope>
</reference>
<sequence>MCTSRDDVRILDGGLCTDLEANGYQLQGDALWGSGLLKTNPEAVKQAHLRFLRCGADVISTATYQASIQGFVQQLGLGVEESTMLLQRGVHLAKEAVSEYQATQKRSERRPTTVAGSLGPYGAFLLDFSEYTGNYVDGMSEEELMAWQRPKVEALLAAGVDVLAFDTIPSQREAAAMARLLREFPEASAWLSFSCKDSMHTSHGEPILQAADSGRICGEQLLGIGVNCCSPHLVTGLLDALADAPKHWRRVVYPNSGEVWCPQQGLMERKGSRSLISYSKEWRDLGATWIGGCCRVTPQDIRDLRETLLPLAPAP</sequence>
<evidence type="ECO:0000256" key="1">
    <source>
        <dbReference type="ARBA" id="ARBA00022603"/>
    </source>
</evidence>
<accession>A0A8C4QI45</accession>
<dbReference type="GO" id="GO:0008270">
    <property type="term" value="F:zinc ion binding"/>
    <property type="evidence" value="ECO:0007669"/>
    <property type="project" value="UniProtKB-UniRule"/>
</dbReference>
<dbReference type="AlphaFoldDB" id="A0A8C4QI45"/>
<dbReference type="GO" id="GO:0032259">
    <property type="term" value="P:methylation"/>
    <property type="evidence" value="ECO:0007669"/>
    <property type="project" value="UniProtKB-KW"/>
</dbReference>
<keyword evidence="10" id="KW-1185">Reference proteome</keyword>
<protein>
    <submittedName>
        <fullName evidence="9">Zgc:172121</fullName>
    </submittedName>
</protein>
<keyword evidence="2 5" id="KW-0808">Transferase</keyword>
<feature type="binding site" evidence="6 7">
    <location>
        <position position="228"/>
    </location>
    <ligand>
        <name>Zn(2+)</name>
        <dbReference type="ChEBI" id="CHEBI:29105"/>
    </ligand>
</feature>
<evidence type="ECO:0000256" key="5">
    <source>
        <dbReference type="PIRNR" id="PIRNR037505"/>
    </source>
</evidence>
<dbReference type="GO" id="GO:0033528">
    <property type="term" value="P:S-methylmethionine cycle"/>
    <property type="evidence" value="ECO:0007669"/>
    <property type="project" value="TreeGrafter"/>
</dbReference>
<evidence type="ECO:0000256" key="2">
    <source>
        <dbReference type="ARBA" id="ARBA00022679"/>
    </source>
</evidence>
<evidence type="ECO:0000259" key="8">
    <source>
        <dbReference type="PROSITE" id="PS50970"/>
    </source>
</evidence>
<dbReference type="Gene3D" id="3.20.20.330">
    <property type="entry name" value="Homocysteine-binding-like domain"/>
    <property type="match status" value="1"/>
</dbReference>
<dbReference type="InterPro" id="IPR017226">
    <property type="entry name" value="BHMT-like"/>
</dbReference>
<dbReference type="InterPro" id="IPR003726">
    <property type="entry name" value="HCY_dom"/>
</dbReference>
<keyword evidence="1 5" id="KW-0489">Methyltransferase</keyword>
<evidence type="ECO:0000256" key="6">
    <source>
        <dbReference type="PIRSR" id="PIRSR037505-2"/>
    </source>
</evidence>
<evidence type="ECO:0000256" key="3">
    <source>
        <dbReference type="ARBA" id="ARBA00022723"/>
    </source>
</evidence>
<dbReference type="UniPathway" id="UPA00051">
    <property type="reaction ID" value="UER00083"/>
</dbReference>
<dbReference type="GO" id="GO:0009086">
    <property type="term" value="P:methionine biosynthetic process"/>
    <property type="evidence" value="ECO:0007669"/>
    <property type="project" value="InterPro"/>
</dbReference>
<comment type="cofactor">
    <cofactor evidence="5 6">
        <name>Zn(2+)</name>
        <dbReference type="ChEBI" id="CHEBI:29105"/>
    </cofactor>
    <text evidence="5 6">Binds 1 zinc ion per subunit.</text>
</comment>
<reference evidence="9" key="1">
    <citation type="submission" date="2025-08" db="UniProtKB">
        <authorList>
            <consortium name="Ensembl"/>
        </authorList>
    </citation>
    <scope>IDENTIFICATION</scope>
</reference>
<dbReference type="Pfam" id="PF02574">
    <property type="entry name" value="S-methyl_trans"/>
    <property type="match status" value="1"/>
</dbReference>
<evidence type="ECO:0000313" key="9">
    <source>
        <dbReference type="Ensembl" id="ENSEBUP00000015796.1"/>
    </source>
</evidence>
<keyword evidence="3 5" id="KW-0479">Metal-binding</keyword>
<dbReference type="InterPro" id="IPR036589">
    <property type="entry name" value="HCY_dom_sf"/>
</dbReference>
<dbReference type="InterPro" id="IPR051486">
    <property type="entry name" value="Hcy_S-methyltransferase"/>
</dbReference>